<sequence>MATTIQVLDRPWDHPDSIMLRQAQRSELAVRYNTPDSEFGPKPTKDDITAFIVAYMDAKPVACGALRALRNVVDNDNTNVIDDDPQIQIQSESQPSPPALPADAEVKRMFVVPEFRGKRLGIGSVILGALHERARSRGWRKLVCETGKLQPDAIRFYMREGYRPIENFGHYIGSELSVCFEMEI</sequence>
<dbReference type="CDD" id="cd04301">
    <property type="entry name" value="NAT_SF"/>
    <property type="match status" value="1"/>
</dbReference>
<dbReference type="InterPro" id="IPR050832">
    <property type="entry name" value="Bact_Acetyltransf"/>
</dbReference>
<proteinExistence type="predicted"/>
<protein>
    <recommendedName>
        <fullName evidence="3">N-acetyltransferase domain-containing protein</fullName>
    </recommendedName>
</protein>
<evidence type="ECO:0000256" key="1">
    <source>
        <dbReference type="ARBA" id="ARBA00022679"/>
    </source>
</evidence>
<dbReference type="SUPFAM" id="SSF55729">
    <property type="entry name" value="Acyl-CoA N-acyltransferases (Nat)"/>
    <property type="match status" value="1"/>
</dbReference>
<dbReference type="AlphaFoldDB" id="A0A0H1BE46"/>
<evidence type="ECO:0000259" key="3">
    <source>
        <dbReference type="PROSITE" id="PS51186"/>
    </source>
</evidence>
<dbReference type="GO" id="GO:0016747">
    <property type="term" value="F:acyltransferase activity, transferring groups other than amino-acyl groups"/>
    <property type="evidence" value="ECO:0007669"/>
    <property type="project" value="InterPro"/>
</dbReference>
<evidence type="ECO:0000313" key="4">
    <source>
        <dbReference type="EMBL" id="KLJ07476.1"/>
    </source>
</evidence>
<dbReference type="PANTHER" id="PTHR43877">
    <property type="entry name" value="AMINOALKYLPHOSPHONATE N-ACETYLTRANSFERASE-RELATED-RELATED"/>
    <property type="match status" value="1"/>
</dbReference>
<dbReference type="EMBL" id="LDEV01002811">
    <property type="protein sequence ID" value="KLJ07476.1"/>
    <property type="molecule type" value="Genomic_DNA"/>
</dbReference>
<organism evidence="4 5">
    <name type="scientific">Blastomyces silverae</name>
    <dbReference type="NCBI Taxonomy" id="2060906"/>
    <lineage>
        <taxon>Eukaryota</taxon>
        <taxon>Fungi</taxon>
        <taxon>Dikarya</taxon>
        <taxon>Ascomycota</taxon>
        <taxon>Pezizomycotina</taxon>
        <taxon>Eurotiomycetes</taxon>
        <taxon>Eurotiomycetidae</taxon>
        <taxon>Onygenales</taxon>
        <taxon>Ajellomycetaceae</taxon>
        <taxon>Blastomyces</taxon>
    </lineage>
</organism>
<evidence type="ECO:0000313" key="5">
    <source>
        <dbReference type="Proteomes" id="UP000053573"/>
    </source>
</evidence>
<gene>
    <name evidence="4" type="ORF">EMPG_17045</name>
</gene>
<reference evidence="5" key="1">
    <citation type="journal article" date="2015" name="PLoS Genet.">
        <title>The dynamic genome and transcriptome of the human fungal pathogen Blastomyces and close relative Emmonsia.</title>
        <authorList>
            <person name="Munoz J.F."/>
            <person name="Gauthier G.M."/>
            <person name="Desjardins C.A."/>
            <person name="Gallo J.E."/>
            <person name="Holder J."/>
            <person name="Sullivan T.D."/>
            <person name="Marty A.J."/>
            <person name="Carmen J.C."/>
            <person name="Chen Z."/>
            <person name="Ding L."/>
            <person name="Gujja S."/>
            <person name="Magrini V."/>
            <person name="Misas E."/>
            <person name="Mitreva M."/>
            <person name="Priest M."/>
            <person name="Saif S."/>
            <person name="Whiston E.A."/>
            <person name="Young S."/>
            <person name="Zeng Q."/>
            <person name="Goldman W.E."/>
            <person name="Mardis E.R."/>
            <person name="Taylor J.W."/>
            <person name="McEwen J.G."/>
            <person name="Clay O.K."/>
            <person name="Klein B.S."/>
            <person name="Cuomo C.A."/>
        </authorList>
    </citation>
    <scope>NUCLEOTIDE SEQUENCE [LARGE SCALE GENOMIC DNA]</scope>
    <source>
        <strain evidence="5">UAMH 139</strain>
    </source>
</reference>
<evidence type="ECO:0000256" key="2">
    <source>
        <dbReference type="ARBA" id="ARBA00023315"/>
    </source>
</evidence>
<feature type="domain" description="N-acetyltransferase" evidence="3">
    <location>
        <begin position="18"/>
        <end position="184"/>
    </location>
</feature>
<dbReference type="Pfam" id="PF13508">
    <property type="entry name" value="Acetyltransf_7"/>
    <property type="match status" value="1"/>
</dbReference>
<dbReference type="Proteomes" id="UP000053573">
    <property type="component" value="Unassembled WGS sequence"/>
</dbReference>
<name>A0A0H1BE46_9EURO</name>
<comment type="caution">
    <text evidence="4">The sequence shown here is derived from an EMBL/GenBank/DDBJ whole genome shotgun (WGS) entry which is preliminary data.</text>
</comment>
<dbReference type="Gene3D" id="3.40.630.30">
    <property type="match status" value="1"/>
</dbReference>
<dbReference type="InterPro" id="IPR000182">
    <property type="entry name" value="GNAT_dom"/>
</dbReference>
<keyword evidence="1" id="KW-0808">Transferase</keyword>
<dbReference type="PROSITE" id="PS51186">
    <property type="entry name" value="GNAT"/>
    <property type="match status" value="1"/>
</dbReference>
<accession>A0A0H1BE46</accession>
<dbReference type="STRING" id="2060906.A0A0H1BE46"/>
<keyword evidence="2" id="KW-0012">Acyltransferase</keyword>
<dbReference type="PANTHER" id="PTHR43877:SF2">
    <property type="entry name" value="AMINOALKYLPHOSPHONATE N-ACETYLTRANSFERASE-RELATED"/>
    <property type="match status" value="1"/>
</dbReference>
<keyword evidence="5" id="KW-1185">Reference proteome</keyword>
<dbReference type="OrthoDB" id="41532at2759"/>
<dbReference type="InterPro" id="IPR016181">
    <property type="entry name" value="Acyl_CoA_acyltransferase"/>
</dbReference>